<dbReference type="Proteomes" id="UP000603227">
    <property type="component" value="Unassembled WGS sequence"/>
</dbReference>
<keyword evidence="3" id="KW-1185">Reference proteome</keyword>
<evidence type="ECO:0000313" key="2">
    <source>
        <dbReference type="EMBL" id="GHE56363.1"/>
    </source>
</evidence>
<evidence type="ECO:0000313" key="3">
    <source>
        <dbReference type="Proteomes" id="UP000603227"/>
    </source>
</evidence>
<organism evidence="2 3">
    <name type="scientific">Streptomyces capitiformicae</name>
    <dbReference type="NCBI Taxonomy" id="2014920"/>
    <lineage>
        <taxon>Bacteria</taxon>
        <taxon>Bacillati</taxon>
        <taxon>Actinomycetota</taxon>
        <taxon>Actinomycetes</taxon>
        <taxon>Kitasatosporales</taxon>
        <taxon>Streptomycetaceae</taxon>
        <taxon>Streptomyces</taxon>
    </lineage>
</organism>
<proteinExistence type="predicted"/>
<comment type="caution">
    <text evidence="2">The sequence shown here is derived from an EMBL/GenBank/DDBJ whole genome shotgun (WGS) entry which is preliminary data.</text>
</comment>
<dbReference type="AlphaFoldDB" id="A0A919DK92"/>
<protein>
    <submittedName>
        <fullName evidence="2">Uncharacterized protein</fullName>
    </submittedName>
</protein>
<reference evidence="2" key="2">
    <citation type="submission" date="2020-09" db="EMBL/GenBank/DDBJ databases">
        <authorList>
            <person name="Sun Q."/>
            <person name="Zhou Y."/>
        </authorList>
    </citation>
    <scope>NUCLEOTIDE SEQUENCE</scope>
    <source>
        <strain evidence="2">CGMCC 4.7403</strain>
    </source>
</reference>
<evidence type="ECO:0000256" key="1">
    <source>
        <dbReference type="SAM" id="MobiDB-lite"/>
    </source>
</evidence>
<feature type="region of interest" description="Disordered" evidence="1">
    <location>
        <begin position="1"/>
        <end position="50"/>
    </location>
</feature>
<reference evidence="2" key="1">
    <citation type="journal article" date="2014" name="Int. J. Syst. Evol. Microbiol.">
        <title>Complete genome sequence of Corynebacterium casei LMG S-19264T (=DSM 44701T), isolated from a smear-ripened cheese.</title>
        <authorList>
            <consortium name="US DOE Joint Genome Institute (JGI-PGF)"/>
            <person name="Walter F."/>
            <person name="Albersmeier A."/>
            <person name="Kalinowski J."/>
            <person name="Ruckert C."/>
        </authorList>
    </citation>
    <scope>NUCLEOTIDE SEQUENCE</scope>
    <source>
        <strain evidence="2">CGMCC 4.7403</strain>
    </source>
</reference>
<gene>
    <name evidence="2" type="ORF">GCM10017771_79100</name>
</gene>
<dbReference type="EMBL" id="BNAT01000043">
    <property type="protein sequence ID" value="GHE56363.1"/>
    <property type="molecule type" value="Genomic_DNA"/>
</dbReference>
<name>A0A919DK92_9ACTN</name>
<feature type="compositionally biased region" description="Polar residues" evidence="1">
    <location>
        <begin position="1"/>
        <end position="14"/>
    </location>
</feature>
<sequence length="70" mass="7716">MESSKPPTDASSGTRRPDRRSAVRGESTWTAVTDNGWDPTDASSGNGWENQALFGYDDRALPAMAWFSHR</sequence>
<accession>A0A919DK92</accession>